<evidence type="ECO:0000256" key="10">
    <source>
        <dbReference type="ARBA" id="ARBA00022989"/>
    </source>
</evidence>
<sequence length="624" mass="66512">MTPPPAAPAAPRSLRRRAAVLVLPVVVLLVGIGGTVGVSLGLDAAGSRRAQEASQALVDEQGRALGDAVKQYSTVLDALSQGIAEQAPTEDPEFDTMSAVADALPGLSSLSYTVPVAQDPAAVTAAQERFRAQFDAPITLHPAQTQVGEHRFIVAYRGIGTRETLRGVDAAAVGPVAVAATTARETGSLAISAPYVLLADRSLPVEEQQQSVVLTAPVLGGRGQVDQDVFRGWVAGAFRVSDVLTSSARSAGGVDGRLQLWDTTDRAAPVLMGQVHEQGRLSDHPAQSATVIAGTRRWTLSAVPTRAAEDRATGAGPFVALVVGGVASLLLAGLLFSVTAGRERAKRDVELATVELAEEVASRRRSEEALRTRESELDAYSTVVADRLRLPLARLSEMAGAARETDGWTSADWQTRLDRVDRRLDTARRLVDDLLLYARVSEMALTERTVDLLALGTLVADGQEALSAHLPDELQPRIEVQPLPEVVGEPWLLQQVLQRLVDNAVVHAPYGQPAVITLSADLTGSRFRGEVWRIEVRDRGLGVPAERRATVFEPFAGEDAEVERRTNHLSLALCRRIVLRLGGDIGLDDDPRGGSVFWFTLPVRTTAGRPAAQPPSARPVPALG</sequence>
<dbReference type="SMART" id="SM01079">
    <property type="entry name" value="CHASE"/>
    <property type="match status" value="1"/>
</dbReference>
<evidence type="ECO:0000256" key="5">
    <source>
        <dbReference type="ARBA" id="ARBA00022679"/>
    </source>
</evidence>
<dbReference type="InterPro" id="IPR006189">
    <property type="entry name" value="CHASE_dom"/>
</dbReference>
<dbReference type="InterPro" id="IPR050351">
    <property type="entry name" value="BphY/WalK/GraS-like"/>
</dbReference>
<accession>A0ABV4H1X2</accession>
<feature type="transmembrane region" description="Helical" evidence="14">
    <location>
        <begin position="318"/>
        <end position="338"/>
    </location>
</feature>
<evidence type="ECO:0000313" key="16">
    <source>
        <dbReference type="EMBL" id="MEZ0165571.1"/>
    </source>
</evidence>
<keyword evidence="7" id="KW-0547">Nucleotide-binding</keyword>
<keyword evidence="8" id="KW-0418">Kinase</keyword>
<proteinExistence type="predicted"/>
<dbReference type="Gene3D" id="3.30.565.10">
    <property type="entry name" value="Histidine kinase-like ATPase, C-terminal domain"/>
    <property type="match status" value="1"/>
</dbReference>
<evidence type="ECO:0000256" key="4">
    <source>
        <dbReference type="ARBA" id="ARBA00022553"/>
    </source>
</evidence>
<comment type="catalytic activity">
    <reaction evidence="1">
        <text>ATP + protein L-histidine = ADP + protein N-phospho-L-histidine.</text>
        <dbReference type="EC" id="2.7.13.3"/>
    </reaction>
</comment>
<evidence type="ECO:0000256" key="14">
    <source>
        <dbReference type="SAM" id="Phobius"/>
    </source>
</evidence>
<evidence type="ECO:0000256" key="13">
    <source>
        <dbReference type="ARBA" id="ARBA00039401"/>
    </source>
</evidence>
<dbReference type="SUPFAM" id="SSF55874">
    <property type="entry name" value="ATPase domain of HSP90 chaperone/DNA topoisomerase II/histidine kinase"/>
    <property type="match status" value="1"/>
</dbReference>
<keyword evidence="9 16" id="KW-0067">ATP-binding</keyword>
<dbReference type="PROSITE" id="PS50109">
    <property type="entry name" value="HIS_KIN"/>
    <property type="match status" value="1"/>
</dbReference>
<organism evidence="16 17">
    <name type="scientific">Kineococcus halophytocola</name>
    <dbReference type="NCBI Taxonomy" id="3234027"/>
    <lineage>
        <taxon>Bacteria</taxon>
        <taxon>Bacillati</taxon>
        <taxon>Actinomycetota</taxon>
        <taxon>Actinomycetes</taxon>
        <taxon>Kineosporiales</taxon>
        <taxon>Kineosporiaceae</taxon>
        <taxon>Kineococcus</taxon>
    </lineage>
</organism>
<evidence type="ECO:0000256" key="12">
    <source>
        <dbReference type="ARBA" id="ARBA00023136"/>
    </source>
</evidence>
<feature type="domain" description="Histidine kinase" evidence="15">
    <location>
        <begin position="383"/>
        <end position="605"/>
    </location>
</feature>
<dbReference type="Gene3D" id="3.30.450.350">
    <property type="entry name" value="CHASE domain"/>
    <property type="match status" value="1"/>
</dbReference>
<dbReference type="InterPro" id="IPR003594">
    <property type="entry name" value="HATPase_dom"/>
</dbReference>
<comment type="subcellular location">
    <subcellularLocation>
        <location evidence="2">Membrane</location>
    </subcellularLocation>
</comment>
<dbReference type="Pfam" id="PF03924">
    <property type="entry name" value="CHASE"/>
    <property type="match status" value="1"/>
</dbReference>
<evidence type="ECO:0000259" key="15">
    <source>
        <dbReference type="PROSITE" id="PS50109"/>
    </source>
</evidence>
<evidence type="ECO:0000256" key="7">
    <source>
        <dbReference type="ARBA" id="ARBA00022741"/>
    </source>
</evidence>
<keyword evidence="6 14" id="KW-0812">Transmembrane</keyword>
<dbReference type="SMART" id="SM00387">
    <property type="entry name" value="HATPase_c"/>
    <property type="match status" value="1"/>
</dbReference>
<evidence type="ECO:0000256" key="9">
    <source>
        <dbReference type="ARBA" id="ARBA00022840"/>
    </source>
</evidence>
<dbReference type="PANTHER" id="PTHR42878:SF7">
    <property type="entry name" value="SENSOR HISTIDINE KINASE GLRK"/>
    <property type="match status" value="1"/>
</dbReference>
<comment type="caution">
    <text evidence="16">The sequence shown here is derived from an EMBL/GenBank/DDBJ whole genome shotgun (WGS) entry which is preliminary data.</text>
</comment>
<keyword evidence="17" id="KW-1185">Reference proteome</keyword>
<dbReference type="Proteomes" id="UP001565927">
    <property type="component" value="Unassembled WGS sequence"/>
</dbReference>
<evidence type="ECO:0000256" key="11">
    <source>
        <dbReference type="ARBA" id="ARBA00023012"/>
    </source>
</evidence>
<evidence type="ECO:0000256" key="2">
    <source>
        <dbReference type="ARBA" id="ARBA00004370"/>
    </source>
</evidence>
<dbReference type="CDD" id="cd00082">
    <property type="entry name" value="HisKA"/>
    <property type="match status" value="1"/>
</dbReference>
<evidence type="ECO:0000313" key="17">
    <source>
        <dbReference type="Proteomes" id="UP001565927"/>
    </source>
</evidence>
<dbReference type="GO" id="GO:0005524">
    <property type="term" value="F:ATP binding"/>
    <property type="evidence" value="ECO:0007669"/>
    <property type="project" value="UniProtKB-KW"/>
</dbReference>
<name>A0ABV4H1X2_9ACTN</name>
<evidence type="ECO:0000256" key="6">
    <source>
        <dbReference type="ARBA" id="ARBA00022692"/>
    </source>
</evidence>
<dbReference type="InterPro" id="IPR042240">
    <property type="entry name" value="CHASE_sf"/>
</dbReference>
<dbReference type="Pfam" id="PF02518">
    <property type="entry name" value="HATPase_c"/>
    <property type="match status" value="1"/>
</dbReference>
<dbReference type="InterPro" id="IPR003661">
    <property type="entry name" value="HisK_dim/P_dom"/>
</dbReference>
<dbReference type="PRINTS" id="PR00344">
    <property type="entry name" value="BCTRLSENSOR"/>
</dbReference>
<protein>
    <recommendedName>
        <fullName evidence="13">Sensor-like histidine kinase SenX3</fullName>
        <ecNumber evidence="3">2.7.13.3</ecNumber>
    </recommendedName>
</protein>
<keyword evidence="11" id="KW-0902">Two-component regulatory system</keyword>
<keyword evidence="12 14" id="KW-0472">Membrane</keyword>
<dbReference type="InterPro" id="IPR005467">
    <property type="entry name" value="His_kinase_dom"/>
</dbReference>
<gene>
    <name evidence="16" type="ORF">AB2L27_12485</name>
</gene>
<dbReference type="PANTHER" id="PTHR42878">
    <property type="entry name" value="TWO-COMPONENT HISTIDINE KINASE"/>
    <property type="match status" value="1"/>
</dbReference>
<dbReference type="EC" id="2.7.13.3" evidence="3"/>
<keyword evidence="5" id="KW-0808">Transferase</keyword>
<dbReference type="EMBL" id="JBGFTU010000013">
    <property type="protein sequence ID" value="MEZ0165571.1"/>
    <property type="molecule type" value="Genomic_DNA"/>
</dbReference>
<evidence type="ECO:0000256" key="8">
    <source>
        <dbReference type="ARBA" id="ARBA00022777"/>
    </source>
</evidence>
<reference evidence="16 17" key="1">
    <citation type="submission" date="2024-07" db="EMBL/GenBank/DDBJ databases">
        <authorList>
            <person name="Thanompreechachai J."/>
            <person name="Duangmal K."/>
        </authorList>
    </citation>
    <scope>NUCLEOTIDE SEQUENCE [LARGE SCALE GENOMIC DNA]</scope>
    <source>
        <strain evidence="16 17">LSe6-4</strain>
    </source>
</reference>
<evidence type="ECO:0000256" key="3">
    <source>
        <dbReference type="ARBA" id="ARBA00012438"/>
    </source>
</evidence>
<evidence type="ECO:0000256" key="1">
    <source>
        <dbReference type="ARBA" id="ARBA00000085"/>
    </source>
</evidence>
<dbReference type="InterPro" id="IPR004358">
    <property type="entry name" value="Sig_transdc_His_kin-like_C"/>
</dbReference>
<keyword evidence="10 14" id="KW-1133">Transmembrane helix</keyword>
<dbReference type="InterPro" id="IPR036890">
    <property type="entry name" value="HATPase_C_sf"/>
</dbReference>
<dbReference type="RefSeq" id="WP_370441797.1">
    <property type="nucleotide sequence ID" value="NZ_JBGFTU010000013.1"/>
</dbReference>
<keyword evidence="4" id="KW-0597">Phosphoprotein</keyword>